<keyword evidence="2" id="KW-0328">Glycosyltransferase</keyword>
<dbReference type="SUPFAM" id="SSF53271">
    <property type="entry name" value="PRTase-like"/>
    <property type="match status" value="1"/>
</dbReference>
<evidence type="ECO:0000259" key="1">
    <source>
        <dbReference type="Pfam" id="PF00156"/>
    </source>
</evidence>
<protein>
    <submittedName>
        <fullName evidence="2">Phosphoribosyltransferase</fullName>
    </submittedName>
</protein>
<evidence type="ECO:0000313" key="3">
    <source>
        <dbReference type="Proteomes" id="UP001205843"/>
    </source>
</evidence>
<dbReference type="Proteomes" id="UP001205843">
    <property type="component" value="Unassembled WGS sequence"/>
</dbReference>
<dbReference type="GO" id="GO:0016757">
    <property type="term" value="F:glycosyltransferase activity"/>
    <property type="evidence" value="ECO:0007669"/>
    <property type="project" value="UniProtKB-KW"/>
</dbReference>
<feature type="domain" description="Phosphoribosyltransferase" evidence="1">
    <location>
        <begin position="8"/>
        <end position="176"/>
    </location>
</feature>
<dbReference type="AlphaFoldDB" id="A0AAE3G6Y5"/>
<sequence length="225" mass="24103">MFRDRIDAADRLAGALRHLRGLNPLILAIPRGGVPMGAIVAAALGGELDIVLVRKLPAPGNPEYAIGAVGEDGAVYCSPEMRAIYGSDYVDQAAQEQVQRLQTRRAMYTPVRTSVDPEGRVTVVVDDGSATGATMAMALRSARARHPRRLIAALAVAPPEVLRDLETLADEVVCLESPEHLMAVGQFFTDFSQVNDEAVVQALRQAAQAGLLQTPDETSRPARQP</sequence>
<dbReference type="CDD" id="cd06223">
    <property type="entry name" value="PRTases_typeI"/>
    <property type="match status" value="1"/>
</dbReference>
<keyword evidence="3" id="KW-1185">Reference proteome</keyword>
<dbReference type="EMBL" id="JALJXV010000012">
    <property type="protein sequence ID" value="MCP1676920.1"/>
    <property type="molecule type" value="Genomic_DNA"/>
</dbReference>
<comment type="caution">
    <text evidence="2">The sequence shown here is derived from an EMBL/GenBank/DDBJ whole genome shotgun (WGS) entry which is preliminary data.</text>
</comment>
<dbReference type="Gene3D" id="3.40.50.2020">
    <property type="match status" value="1"/>
</dbReference>
<name>A0AAE3G6Y5_9GAMM</name>
<organism evidence="2 3">
    <name type="scientific">Natronocella acetinitrilica</name>
    <dbReference type="NCBI Taxonomy" id="414046"/>
    <lineage>
        <taxon>Bacteria</taxon>
        <taxon>Pseudomonadati</taxon>
        <taxon>Pseudomonadota</taxon>
        <taxon>Gammaproteobacteria</taxon>
        <taxon>Chromatiales</taxon>
        <taxon>Ectothiorhodospiraceae</taxon>
        <taxon>Natronocella</taxon>
    </lineage>
</organism>
<accession>A0AAE3G6Y5</accession>
<dbReference type="RefSeq" id="WP_253484411.1">
    <property type="nucleotide sequence ID" value="NZ_JALJXV010000012.1"/>
</dbReference>
<evidence type="ECO:0000313" key="2">
    <source>
        <dbReference type="EMBL" id="MCP1676920.1"/>
    </source>
</evidence>
<gene>
    <name evidence="2" type="ORF">J2T57_004094</name>
</gene>
<proteinExistence type="predicted"/>
<keyword evidence="2" id="KW-0808">Transferase</keyword>
<dbReference type="Pfam" id="PF00156">
    <property type="entry name" value="Pribosyltran"/>
    <property type="match status" value="1"/>
</dbReference>
<dbReference type="InterPro" id="IPR029057">
    <property type="entry name" value="PRTase-like"/>
</dbReference>
<reference evidence="2" key="1">
    <citation type="submission" date="2022-03" db="EMBL/GenBank/DDBJ databases">
        <title>Genomic Encyclopedia of Type Strains, Phase III (KMG-III): the genomes of soil and plant-associated and newly described type strains.</title>
        <authorList>
            <person name="Whitman W."/>
        </authorList>
    </citation>
    <scope>NUCLEOTIDE SEQUENCE</scope>
    <source>
        <strain evidence="2">ANL 6-2</strain>
    </source>
</reference>
<dbReference type="InterPro" id="IPR000836">
    <property type="entry name" value="PRTase_dom"/>
</dbReference>
<dbReference type="Gene3D" id="3.30.1310.20">
    <property type="entry name" value="PRTase-like"/>
    <property type="match status" value="1"/>
</dbReference>